<evidence type="ECO:0000313" key="2">
    <source>
        <dbReference type="EMBL" id="SBS93328.1"/>
    </source>
</evidence>
<dbReference type="Proteomes" id="UP000078597">
    <property type="component" value="Unassembled WGS sequence"/>
</dbReference>
<protein>
    <submittedName>
        <fullName evidence="2">Uncharacterized protein</fullName>
    </submittedName>
</protein>
<evidence type="ECO:0000256" key="1">
    <source>
        <dbReference type="SAM" id="MobiDB-lite"/>
    </source>
</evidence>
<feature type="region of interest" description="Disordered" evidence="1">
    <location>
        <begin position="34"/>
        <end position="62"/>
    </location>
</feature>
<feature type="compositionally biased region" description="Basic and acidic residues" evidence="1">
    <location>
        <begin position="45"/>
        <end position="56"/>
    </location>
</feature>
<reference evidence="3" key="1">
    <citation type="submission" date="2016-05" db="EMBL/GenBank/DDBJ databases">
        <authorList>
            <person name="Naeem Raeece"/>
        </authorList>
    </citation>
    <scope>NUCLEOTIDE SEQUENCE [LARGE SCALE GENOMIC DNA]</scope>
</reference>
<sequence>LGIEKKQLYSRLVNIGITVKNKIKKGENNFIHRSNELKNGSNCEKSNKLAHNDKSKKPVNAPAYIDNFEGLDDLHNENNKKHN</sequence>
<gene>
    <name evidence="2" type="ORF">PMALA_039300</name>
</gene>
<organism evidence="2 3">
    <name type="scientific">Plasmodium malariae</name>
    <dbReference type="NCBI Taxonomy" id="5858"/>
    <lineage>
        <taxon>Eukaryota</taxon>
        <taxon>Sar</taxon>
        <taxon>Alveolata</taxon>
        <taxon>Apicomplexa</taxon>
        <taxon>Aconoidasida</taxon>
        <taxon>Haemosporida</taxon>
        <taxon>Plasmodiidae</taxon>
        <taxon>Plasmodium</taxon>
        <taxon>Plasmodium (Plasmodium)</taxon>
    </lineage>
</organism>
<evidence type="ECO:0000313" key="3">
    <source>
        <dbReference type="Proteomes" id="UP000078597"/>
    </source>
</evidence>
<proteinExistence type="predicted"/>
<dbReference type="AlphaFoldDB" id="A0A1A8WM94"/>
<accession>A0A1A8WM94</accession>
<feature type="non-terminal residue" evidence="2">
    <location>
        <position position="1"/>
    </location>
</feature>
<dbReference type="EMBL" id="FLQW01002458">
    <property type="protein sequence ID" value="SBS93328.1"/>
    <property type="molecule type" value="Genomic_DNA"/>
</dbReference>
<name>A0A1A8WM94_PLAMA</name>